<sequence>MQSNSRECRECRGTEEKPIERCTANGQFQTGLDPAKEKLPMKSEDTFAQTQRKSYTSPRRLIFTVIAVALVALMGACAPQVVEVERVVEKVVEVPATGPPVLDYEGELVVMFDGGYMPPEGLTDAQKAAGETGNEYMAELIAQWEDMHPGIDVVPFGVPEAPPGAQTALIWYMKTAIAAGQGPDLMRYYGGTGYDGAEGDRGLLVPLDAYFRQPNPYVEEGRAGSDRWVDQWENGFDGILAQSKSLAGRYYSIPLETAAPSLIYYNKTALDELGLEFPSPRTNITVLVELLKELKAAGHETPMHLMCCSPAGNWDSLIFDHSIIEPKGLAEWRLDYKVSLSENVIEAEEFSRAIKQGLFAATDTEYKETLRLGKLWVPYVTEEWKIGAPVQLSDFLTGKVLIRMSGSWEAEAILGNPEVDFEVGVASGPVVGVIDSEYSMEEEPGPFVGGPAGAWVVNAAAVKRGTLEASIDFLQFLSANWGHAVKGRPGLVPVIKDVEPNVRPEVAEPAKAHIPTSVMRWSYADMVDAGAREEAFIILQEFYLDQITIDEAAERMQQVWEEWADRAIETNSTENGGSWDLSKW</sequence>
<name>A0A6B0YQ54_9CHLR</name>
<dbReference type="SUPFAM" id="SSF53850">
    <property type="entry name" value="Periplasmic binding protein-like II"/>
    <property type="match status" value="1"/>
</dbReference>
<keyword evidence="1" id="KW-0472">Membrane</keyword>
<dbReference type="EMBL" id="VXRG01000061">
    <property type="protein sequence ID" value="MXY93176.1"/>
    <property type="molecule type" value="Genomic_DNA"/>
</dbReference>
<dbReference type="PANTHER" id="PTHR43649">
    <property type="entry name" value="ARABINOSE-BINDING PROTEIN-RELATED"/>
    <property type="match status" value="1"/>
</dbReference>
<keyword evidence="1" id="KW-0812">Transmembrane</keyword>
<protein>
    <submittedName>
        <fullName evidence="2">Carbohydrate ABC transporter substrate-binding protein</fullName>
    </submittedName>
</protein>
<dbReference type="Gene3D" id="3.40.190.10">
    <property type="entry name" value="Periplasmic binding protein-like II"/>
    <property type="match status" value="1"/>
</dbReference>
<dbReference type="InterPro" id="IPR006059">
    <property type="entry name" value="SBP"/>
</dbReference>
<reference evidence="2" key="1">
    <citation type="submission" date="2019-09" db="EMBL/GenBank/DDBJ databases">
        <title>Characterisation of the sponge microbiome using genome-centric metagenomics.</title>
        <authorList>
            <person name="Engelberts J.P."/>
            <person name="Robbins S.J."/>
            <person name="De Goeij J.M."/>
            <person name="Aranda M."/>
            <person name="Bell S.C."/>
            <person name="Webster N.S."/>
        </authorList>
    </citation>
    <scope>NUCLEOTIDE SEQUENCE</scope>
    <source>
        <strain evidence="2">SB0664_bin_27</strain>
    </source>
</reference>
<dbReference type="Pfam" id="PF01547">
    <property type="entry name" value="SBP_bac_1"/>
    <property type="match status" value="1"/>
</dbReference>
<keyword evidence="1" id="KW-1133">Transmembrane helix</keyword>
<evidence type="ECO:0000256" key="1">
    <source>
        <dbReference type="SAM" id="Phobius"/>
    </source>
</evidence>
<feature type="transmembrane region" description="Helical" evidence="1">
    <location>
        <begin position="61"/>
        <end position="82"/>
    </location>
</feature>
<dbReference type="AlphaFoldDB" id="A0A6B0YQ54"/>
<accession>A0A6B0YQ54</accession>
<gene>
    <name evidence="2" type="ORF">F4Y42_06955</name>
</gene>
<evidence type="ECO:0000313" key="2">
    <source>
        <dbReference type="EMBL" id="MXY93176.1"/>
    </source>
</evidence>
<proteinExistence type="predicted"/>
<dbReference type="InterPro" id="IPR050490">
    <property type="entry name" value="Bact_solute-bd_prot1"/>
</dbReference>
<dbReference type="PANTHER" id="PTHR43649:SF12">
    <property type="entry name" value="DIACETYLCHITOBIOSE BINDING PROTEIN DASA"/>
    <property type="match status" value="1"/>
</dbReference>
<comment type="caution">
    <text evidence="2">The sequence shown here is derived from an EMBL/GenBank/DDBJ whole genome shotgun (WGS) entry which is preliminary data.</text>
</comment>
<organism evidence="2">
    <name type="scientific">Caldilineaceae bacterium SB0664_bin_27</name>
    <dbReference type="NCBI Taxonomy" id="2605260"/>
    <lineage>
        <taxon>Bacteria</taxon>
        <taxon>Bacillati</taxon>
        <taxon>Chloroflexota</taxon>
        <taxon>Caldilineae</taxon>
        <taxon>Caldilineales</taxon>
        <taxon>Caldilineaceae</taxon>
    </lineage>
</organism>